<feature type="region of interest" description="Disordered" evidence="1">
    <location>
        <begin position="150"/>
        <end position="169"/>
    </location>
</feature>
<gene>
    <name evidence="3" type="ORF">H8S62_15245</name>
</gene>
<dbReference type="RefSeq" id="WP_186920156.1">
    <property type="nucleotide sequence ID" value="NZ_JACOPQ010000014.1"/>
</dbReference>
<feature type="signal peptide" evidence="2">
    <location>
        <begin position="1"/>
        <end position="24"/>
    </location>
</feature>
<dbReference type="Gene3D" id="2.60.40.4270">
    <property type="entry name" value="Listeria-Bacteroides repeat domain"/>
    <property type="match status" value="1"/>
</dbReference>
<keyword evidence="2" id="KW-0732">Signal</keyword>
<comment type="caution">
    <text evidence="3">The sequence shown here is derived from an EMBL/GenBank/DDBJ whole genome shotgun (WGS) entry which is preliminary data.</text>
</comment>
<dbReference type="Gene3D" id="3.80.10.10">
    <property type="entry name" value="Ribonuclease Inhibitor"/>
    <property type="match status" value="1"/>
</dbReference>
<protein>
    <submittedName>
        <fullName evidence="3">Leucine-rich repeat protein</fullName>
    </submittedName>
</protein>
<feature type="chain" id="PRO_5038647408" evidence="2">
    <location>
        <begin position="25"/>
        <end position="597"/>
    </location>
</feature>
<dbReference type="Proteomes" id="UP000607645">
    <property type="component" value="Unassembled WGS sequence"/>
</dbReference>
<dbReference type="InterPro" id="IPR032675">
    <property type="entry name" value="LRR_dom_sf"/>
</dbReference>
<name>A0A8J6MDI6_9FIRM</name>
<evidence type="ECO:0000313" key="4">
    <source>
        <dbReference type="Proteomes" id="UP000607645"/>
    </source>
</evidence>
<evidence type="ECO:0000256" key="1">
    <source>
        <dbReference type="SAM" id="MobiDB-lite"/>
    </source>
</evidence>
<dbReference type="AlphaFoldDB" id="A0A8J6MDI6"/>
<dbReference type="InterPro" id="IPR026906">
    <property type="entry name" value="LRR_5"/>
</dbReference>
<evidence type="ECO:0000313" key="3">
    <source>
        <dbReference type="EMBL" id="MBC5738365.1"/>
    </source>
</evidence>
<accession>A0A8J6MDI6</accession>
<keyword evidence="4" id="KW-1185">Reference proteome</keyword>
<reference evidence="3" key="1">
    <citation type="submission" date="2020-08" db="EMBL/GenBank/DDBJ databases">
        <title>Genome public.</title>
        <authorList>
            <person name="Liu C."/>
            <person name="Sun Q."/>
        </authorList>
    </citation>
    <scope>NUCLEOTIDE SEQUENCE</scope>
    <source>
        <strain evidence="3">NSJ-52</strain>
    </source>
</reference>
<sequence>MQHERFPFQSLPFLFCLLCLCACSAVPEQGARLCSVVLEEGEGFTCADYTQSVSRGGDAVFYLNCADGYEIVGADYENAALAPGQGGGVLLTVPAVRYSTVVSLTVEKSDARLLYEPNDGSGRAPVPVPVTPSHLRWNTATDLFDREGHTQLGWNTRPDGSGTAVGLGSRAAPEEGTTLYAQWSRWSPSGLFRWEAGQDGAVITGYCGDEAVVTVPGELGGLPVRVVAAGAFQEAGCDTVILPDTVDTVEDGAFSDAALSTLYLFDNIRHIGNSAFSGCGNLATLHLNAAERPVYSGTYYDTFQDKFDRLLSLKSRRKIVLFSGSSTRFGFDCAALDAAFPDYEIVNMGVFAYTNALPQMELILPCMQPGDILLHCPEFDAAKRQFCTTTDLDEHFYSMMESNYDTLALLDLRRCTNVFGALERYLTIRDGMTKKSYALSPADFDEDGYPVDSPSYNAYGDYVVYRPNADSETPVYGLPVEYTAAAFPKERYIDPLNRMYDRFAQRGVRVYFSYAPRNALAVSEDSTPQARAGLDACLREALHAPVISALEDSLWSGVYLYGTDNHLSTEGATLHTRRIIPLLRAQMEKDGLVGYDG</sequence>
<evidence type="ECO:0000256" key="2">
    <source>
        <dbReference type="SAM" id="SignalP"/>
    </source>
</evidence>
<organism evidence="3 4">
    <name type="scientific">Lawsonibacter faecis</name>
    <dbReference type="NCBI Taxonomy" id="2763052"/>
    <lineage>
        <taxon>Bacteria</taxon>
        <taxon>Bacillati</taxon>
        <taxon>Bacillota</taxon>
        <taxon>Clostridia</taxon>
        <taxon>Eubacteriales</taxon>
        <taxon>Oscillospiraceae</taxon>
        <taxon>Lawsonibacter</taxon>
    </lineage>
</organism>
<dbReference type="InterPro" id="IPR042229">
    <property type="entry name" value="Listeria/Bacterioides_rpt_sf"/>
</dbReference>
<dbReference type="EMBL" id="JACOPQ010000014">
    <property type="protein sequence ID" value="MBC5738365.1"/>
    <property type="molecule type" value="Genomic_DNA"/>
</dbReference>
<proteinExistence type="predicted"/>
<dbReference type="Pfam" id="PF13306">
    <property type="entry name" value="LRR_5"/>
    <property type="match status" value="1"/>
</dbReference>